<feature type="transmembrane region" description="Helical" evidence="1">
    <location>
        <begin position="901"/>
        <end position="920"/>
    </location>
</feature>
<dbReference type="InterPro" id="IPR001036">
    <property type="entry name" value="Acrflvin-R"/>
</dbReference>
<dbReference type="EMBL" id="QKTW01000002">
    <property type="protein sequence ID" value="PZF74791.1"/>
    <property type="molecule type" value="Genomic_DNA"/>
</dbReference>
<comment type="caution">
    <text evidence="2">The sequence shown here is derived from an EMBL/GenBank/DDBJ whole genome shotgun (WGS) entry which is preliminary data.</text>
</comment>
<protein>
    <submittedName>
        <fullName evidence="2">AcrB/AcrD/AcrF family protein</fullName>
    </submittedName>
</protein>
<keyword evidence="1" id="KW-1133">Transmembrane helix</keyword>
<gene>
    <name evidence="2" type="ORF">DN068_00925</name>
</gene>
<dbReference type="SUPFAM" id="SSF82866">
    <property type="entry name" value="Multidrug efflux transporter AcrB transmembrane domain"/>
    <property type="match status" value="2"/>
</dbReference>
<evidence type="ECO:0000313" key="3">
    <source>
        <dbReference type="Proteomes" id="UP000248745"/>
    </source>
</evidence>
<dbReference type="Gene3D" id="3.30.2090.10">
    <property type="entry name" value="Multidrug efflux transporter AcrB TolC docking domain, DN and DC subdomains"/>
    <property type="match status" value="2"/>
</dbReference>
<evidence type="ECO:0000313" key="2">
    <source>
        <dbReference type="EMBL" id="PZF74791.1"/>
    </source>
</evidence>
<dbReference type="Gene3D" id="1.20.1640.10">
    <property type="entry name" value="Multidrug efflux transporter AcrB transmembrane domain"/>
    <property type="match status" value="2"/>
</dbReference>
<dbReference type="GO" id="GO:0005886">
    <property type="term" value="C:plasma membrane"/>
    <property type="evidence" value="ECO:0007669"/>
    <property type="project" value="TreeGrafter"/>
</dbReference>
<dbReference type="PRINTS" id="PR00702">
    <property type="entry name" value="ACRIFLAVINRP"/>
</dbReference>
<feature type="transmembrane region" description="Helical" evidence="1">
    <location>
        <begin position="458"/>
        <end position="478"/>
    </location>
</feature>
<organism evidence="2 3">
    <name type="scientific">Taibaiella soli</name>
    <dbReference type="NCBI Taxonomy" id="1649169"/>
    <lineage>
        <taxon>Bacteria</taxon>
        <taxon>Pseudomonadati</taxon>
        <taxon>Bacteroidota</taxon>
        <taxon>Chitinophagia</taxon>
        <taxon>Chitinophagales</taxon>
        <taxon>Chitinophagaceae</taxon>
        <taxon>Taibaiella</taxon>
    </lineage>
</organism>
<keyword evidence="1" id="KW-0472">Membrane</keyword>
<dbReference type="OrthoDB" id="9757876at2"/>
<dbReference type="Gene3D" id="3.30.70.1440">
    <property type="entry name" value="Multidrug efflux transporter AcrB pore domain"/>
    <property type="match status" value="1"/>
</dbReference>
<accession>A0A2W2AHP4</accession>
<feature type="transmembrane region" description="Helical" evidence="1">
    <location>
        <begin position="1003"/>
        <end position="1023"/>
    </location>
</feature>
<dbReference type="PANTHER" id="PTHR32063">
    <property type="match status" value="1"/>
</dbReference>
<evidence type="ECO:0000256" key="1">
    <source>
        <dbReference type="SAM" id="Phobius"/>
    </source>
</evidence>
<dbReference type="Gene3D" id="3.30.70.1320">
    <property type="entry name" value="Multidrug efflux transporter AcrB pore domain like"/>
    <property type="match status" value="1"/>
</dbReference>
<name>A0A2W2AHP4_9BACT</name>
<dbReference type="Proteomes" id="UP000248745">
    <property type="component" value="Unassembled WGS sequence"/>
</dbReference>
<dbReference type="Pfam" id="PF00873">
    <property type="entry name" value="ACR_tran"/>
    <property type="match status" value="1"/>
</dbReference>
<feature type="transmembrane region" description="Helical" evidence="1">
    <location>
        <begin position="431"/>
        <end position="452"/>
    </location>
</feature>
<feature type="transmembrane region" description="Helical" evidence="1">
    <location>
        <begin position="359"/>
        <end position="379"/>
    </location>
</feature>
<proteinExistence type="predicted"/>
<dbReference type="AlphaFoldDB" id="A0A2W2AHP4"/>
<feature type="transmembrane region" description="Helical" evidence="1">
    <location>
        <begin position="540"/>
        <end position="560"/>
    </location>
</feature>
<dbReference type="GO" id="GO:0042910">
    <property type="term" value="F:xenobiotic transmembrane transporter activity"/>
    <property type="evidence" value="ECO:0007669"/>
    <property type="project" value="TreeGrafter"/>
</dbReference>
<keyword evidence="3" id="KW-1185">Reference proteome</keyword>
<feature type="transmembrane region" description="Helical" evidence="1">
    <location>
        <begin position="927"/>
        <end position="948"/>
    </location>
</feature>
<keyword evidence="1" id="KW-0812">Transmembrane</keyword>
<sequence>MWIVRLALRRPYSVAVMAFLILIMGIMAIRSMMVDIFPVIDIPVVSVIWSYPGLSAAEMEKKVVLLSERGISSSVNGVERIESQSQPGIGILRVYFSKGADIGAAIAQMSATASTSLHSMPPGIQPPVILQFNATNVQVAQITMSSKTLSEDKIFDYALNFIRIRLFTIPGLSTPAPFGGKNRQIIVDGDAKAMQAKGLSPVDLLNALQASNLIIPAGNARIGTREYSVQLNSSPDMVKDFNDIPVKSINGQIVRLGDVAKVSDAFADQVNVVRVDRKRAAYLSILKKADASTLMVVEAAKEMIPQIKETAPNGLDLKLDFDQSVFVKNSIDSVLDEAITGAVLVSMMIMFFLGSWRSMVIVCTSIPLSIFVGIIVLNLTGNSLNIMTLGGLSLAIGMLVDDATVEVENIHRNRALGKPLTIAILDGAQQIAIPALMATLAICIVFLPVVLLTGPSKFLFQAMALSVVISMMASYVLSRTLVPVLARMLMANEHHGPNPPEHGGWFKQFSFRFNQERDRRFNKFTDRYGRVLHGFLHNRGIVLTFAVAILVISVLLVKVIGTDFFPTTDTGMMKIHFRAPVGTRIEETERLVDSAEARIQQIIPKAELGSVNDMIGVPTSYNLAFVQTDNTSSMDADILVSLNKKHKPTAEYIRSIRKDLNDHFPGCSVYFQSADIVSQVLNFGTSAPIDVQIMNSNYDTSYKYATMLKNAIRTIPGTADVNIKQILDYPTLKFNVDRRRAQELGLTQRDVANSMLVALSSNSTVSPSFYINPTNNVNYQVAVKIPYQTMNSVNSILSTPVTSSTGSVSSNSVPSPTDLPMAQTQTLGNLATVHYENQYDVINHYTVQRVMDITANVDGRDMGSVAADIEKKIAAMGQLPAGMHIALKGQPEVMNSTFKTLGLGLVLSVVLVYMLMVVLFQTWLDPFIILFAVPGAFIGILWMLAITGTTINTVSLMGAIVAVGIAVSNSILLVSFANEVRVEKGLNAIEAALEAGKTRLRPVLMTALAMVLGMIPMSLGTGAGGEQNAPLGRAVMGGLIVATFVTLFVVPVVYSMLRKKEPQRHKLDEQFDLETMRYDEVDTGHALLIPEVNVTNNPIHN</sequence>
<dbReference type="SUPFAM" id="SSF82693">
    <property type="entry name" value="Multidrug efflux transporter AcrB pore domain, PN1, PN2, PC1 and PC2 subdomains"/>
    <property type="match status" value="2"/>
</dbReference>
<dbReference type="SUPFAM" id="SSF82714">
    <property type="entry name" value="Multidrug efflux transporter AcrB TolC docking domain, DN and DC subdomains"/>
    <property type="match status" value="1"/>
</dbReference>
<dbReference type="Gene3D" id="3.30.70.1430">
    <property type="entry name" value="Multidrug efflux transporter AcrB pore domain"/>
    <property type="match status" value="2"/>
</dbReference>
<feature type="transmembrane region" description="Helical" evidence="1">
    <location>
        <begin position="12"/>
        <end position="30"/>
    </location>
</feature>
<dbReference type="InterPro" id="IPR027463">
    <property type="entry name" value="AcrB_DN_DC_subdom"/>
</dbReference>
<dbReference type="PANTHER" id="PTHR32063:SF8">
    <property type="entry name" value="CATION EFFLUX PROTEIN"/>
    <property type="match status" value="1"/>
</dbReference>
<reference evidence="2 3" key="1">
    <citation type="submission" date="2018-06" db="EMBL/GenBank/DDBJ databases">
        <title>Mucibacter soli gen. nov., sp. nov., a new member of the family Chitinophagaceae producing mucin.</title>
        <authorList>
            <person name="Kim M.-K."/>
            <person name="Park S."/>
            <person name="Kim T.-S."/>
            <person name="Joung Y."/>
            <person name="Han J.-H."/>
            <person name="Kim S.B."/>
        </authorList>
    </citation>
    <scope>NUCLEOTIDE SEQUENCE [LARGE SCALE GENOMIC DNA]</scope>
    <source>
        <strain evidence="2 3">R1-15</strain>
    </source>
</reference>
<feature type="transmembrane region" description="Helical" evidence="1">
    <location>
        <begin position="954"/>
        <end position="977"/>
    </location>
</feature>
<feature type="transmembrane region" description="Helical" evidence="1">
    <location>
        <begin position="1035"/>
        <end position="1057"/>
    </location>
</feature>